<proteinExistence type="predicted"/>
<evidence type="ECO:0000313" key="2">
    <source>
        <dbReference type="Proteomes" id="UP001165590"/>
    </source>
</evidence>
<keyword evidence="2" id="KW-1185">Reference proteome</keyword>
<evidence type="ECO:0000313" key="1">
    <source>
        <dbReference type="EMBL" id="MCX4234720.1"/>
    </source>
</evidence>
<protein>
    <submittedName>
        <fullName evidence="1">DUF6461 domain-containing protein</fullName>
    </submittedName>
</protein>
<gene>
    <name evidence="1" type="ORF">K3769_18400</name>
</gene>
<organism evidence="1 2">
    <name type="scientific">Streptomyces ortus</name>
    <dbReference type="NCBI Taxonomy" id="2867268"/>
    <lineage>
        <taxon>Bacteria</taxon>
        <taxon>Bacillati</taxon>
        <taxon>Actinomycetota</taxon>
        <taxon>Actinomycetes</taxon>
        <taxon>Kitasatosporales</taxon>
        <taxon>Streptomycetaceae</taxon>
        <taxon>Streptomyces</taxon>
    </lineage>
</organism>
<comment type="caution">
    <text evidence="1">The sequence shown here is derived from an EMBL/GenBank/DDBJ whole genome shotgun (WGS) entry which is preliminary data.</text>
</comment>
<dbReference type="RefSeq" id="WP_267027493.1">
    <property type="nucleotide sequence ID" value="NZ_JAIFZO010000002.1"/>
</dbReference>
<dbReference type="InterPro" id="IPR045592">
    <property type="entry name" value="DUF6461"/>
</dbReference>
<accession>A0ABT3V7U4</accession>
<dbReference type="EMBL" id="JAIFZO010000002">
    <property type="protein sequence ID" value="MCX4234720.1"/>
    <property type="molecule type" value="Genomic_DNA"/>
</dbReference>
<reference evidence="1" key="1">
    <citation type="journal article" date="2022" name="bioRxiv">
        <title>Discovery and biosynthetic assessment of Streptomyces ortus sp nov. isolated from a deep-sea sponge.</title>
        <authorList>
            <person name="Williams S.E."/>
        </authorList>
    </citation>
    <scope>NUCLEOTIDE SEQUENCE</scope>
    <source>
        <strain evidence="1">A15ISP2-DRY2</strain>
    </source>
</reference>
<name>A0ABT3V7U4_9ACTN</name>
<dbReference type="Proteomes" id="UP001165590">
    <property type="component" value="Unassembled WGS sequence"/>
</dbReference>
<sequence length="192" mass="20786">MGSLFEALGSEEFCVTAVRGLALQEVLDRLGVVDRGNVPEYRMDNAAESLGLDDWSVRLYCPSGSGWAYLFDVNGQTGVTHKIPVLKRLSAGTEAVSVWSLIGSTTRIAQVRDGEILAACSTWMFTPASGPEPDRLNRALEKAGFFQENETEDEVDDARGALDAVESEFGLAVEPKVVVEPLPTVIVPVRLD</sequence>
<dbReference type="Pfam" id="PF20062">
    <property type="entry name" value="DUF6461"/>
    <property type="match status" value="1"/>
</dbReference>